<dbReference type="EMBL" id="CP020814">
    <property type="protein sequence ID" value="ARK31858.1"/>
    <property type="molecule type" value="Genomic_DNA"/>
</dbReference>
<dbReference type="Proteomes" id="UP000193006">
    <property type="component" value="Chromosome"/>
</dbReference>
<protein>
    <submittedName>
        <fullName evidence="2">Uncharacterized protein</fullName>
    </submittedName>
</protein>
<sequence>MLDGFDATTVGLYAYMRSWRNSGDSDMRWIVWHSREFMQLQSGLGRSAFNSRLEKLREVGLVDVKKSPTVPNKDYFIVYDPLDRDAFIQKYGAEVSEFFAKLAELEKRTLEDRERRQRAELQKIQEEITLRNAGI</sequence>
<evidence type="ECO:0000313" key="3">
    <source>
        <dbReference type="Proteomes" id="UP000193006"/>
    </source>
</evidence>
<dbReference type="AlphaFoldDB" id="A0A1X9MEJ6"/>
<proteinExistence type="predicted"/>
<keyword evidence="1" id="KW-0175">Coiled coil</keyword>
<evidence type="ECO:0000313" key="2">
    <source>
        <dbReference type="EMBL" id="ARK31858.1"/>
    </source>
</evidence>
<accession>A0A1X9MEJ6</accession>
<gene>
    <name evidence="2" type="ORF">BkAM31D_19575</name>
</gene>
<keyword evidence="3" id="KW-1185">Reference proteome</keyword>
<evidence type="ECO:0000256" key="1">
    <source>
        <dbReference type="SAM" id="Coils"/>
    </source>
</evidence>
<organism evidence="2 3">
    <name type="scientific">Halalkalibacter krulwichiae</name>
    <dbReference type="NCBI Taxonomy" id="199441"/>
    <lineage>
        <taxon>Bacteria</taxon>
        <taxon>Bacillati</taxon>
        <taxon>Bacillota</taxon>
        <taxon>Bacilli</taxon>
        <taxon>Bacillales</taxon>
        <taxon>Bacillaceae</taxon>
        <taxon>Halalkalibacter</taxon>
    </lineage>
</organism>
<feature type="coiled-coil region" evidence="1">
    <location>
        <begin position="88"/>
        <end position="127"/>
    </location>
</feature>
<reference evidence="2 3" key="1">
    <citation type="submission" date="2017-04" db="EMBL/GenBank/DDBJ databases">
        <title>Bacillus krulwichiae AM31D Genome sequencing and assembly.</title>
        <authorList>
            <person name="Krulwich T.A."/>
            <person name="Anastor L."/>
            <person name="Ehrlich R."/>
            <person name="Ehrlich G.D."/>
            <person name="Janto B."/>
        </authorList>
    </citation>
    <scope>NUCLEOTIDE SEQUENCE [LARGE SCALE GENOMIC DNA]</scope>
    <source>
        <strain evidence="2 3">AM31D</strain>
    </source>
</reference>
<dbReference type="KEGG" id="bkw:BkAM31D_19575"/>
<name>A0A1X9MEJ6_9BACI</name>
<dbReference type="STRING" id="199441.BkAM31D_19575"/>